<organism evidence="2 3">
    <name type="scientific">Haloferula helveola</name>
    <dbReference type="NCBI Taxonomy" id="490095"/>
    <lineage>
        <taxon>Bacteria</taxon>
        <taxon>Pseudomonadati</taxon>
        <taxon>Verrucomicrobiota</taxon>
        <taxon>Verrucomicrobiia</taxon>
        <taxon>Verrucomicrobiales</taxon>
        <taxon>Verrucomicrobiaceae</taxon>
        <taxon>Haloferula</taxon>
    </lineage>
</organism>
<keyword evidence="1" id="KW-0812">Transmembrane</keyword>
<gene>
    <name evidence="2" type="ORF">HAHE_08350</name>
</gene>
<evidence type="ECO:0000313" key="2">
    <source>
        <dbReference type="EMBL" id="BCX46927.1"/>
    </source>
</evidence>
<name>A0ABM7R9L9_9BACT</name>
<sequence>MRKTNLGTLRRRSTSLFITLTFLVLAVTGVVAFVGPFSIGVVGLHALMGFLFIGIVGLHVLNNIRPLKGYTHGRAIWAVLVITGGLTALFYFQPGPVKTLLGLSGNLGPAVDRFEISDDRMVYRYRPLPDYRMELTVKAGPSFDAANPPDFAIWLENQGAYHIKTLHGPDTADAVGLPYWSFKRKGWEQAKREAEEMGEIDVVSSPTPNGSFDPADYILPADPENSTPCKLLIEINQRGDAHANNPDQASLVYSVEIDPRHPKAFQTLDLVGYPKREDDDGKEAWALYFVDDTFGSALDLIDSALLTIERGEP</sequence>
<evidence type="ECO:0000313" key="3">
    <source>
        <dbReference type="Proteomes" id="UP001374893"/>
    </source>
</evidence>
<feature type="transmembrane region" description="Helical" evidence="1">
    <location>
        <begin position="42"/>
        <end position="61"/>
    </location>
</feature>
<keyword evidence="1" id="KW-1133">Transmembrane helix</keyword>
<feature type="transmembrane region" description="Helical" evidence="1">
    <location>
        <begin position="73"/>
        <end position="92"/>
    </location>
</feature>
<dbReference type="RefSeq" id="WP_338688855.1">
    <property type="nucleotide sequence ID" value="NZ_AP024702.1"/>
</dbReference>
<accession>A0ABM7R9L9</accession>
<keyword evidence="1" id="KW-0472">Membrane</keyword>
<dbReference type="EMBL" id="AP024702">
    <property type="protein sequence ID" value="BCX46927.1"/>
    <property type="molecule type" value="Genomic_DNA"/>
</dbReference>
<evidence type="ECO:0000256" key="1">
    <source>
        <dbReference type="SAM" id="Phobius"/>
    </source>
</evidence>
<dbReference type="Proteomes" id="UP001374893">
    <property type="component" value="Chromosome"/>
</dbReference>
<protein>
    <submittedName>
        <fullName evidence="2">DUF4405 domain-containing protein</fullName>
    </submittedName>
</protein>
<keyword evidence="3" id="KW-1185">Reference proteome</keyword>
<proteinExistence type="predicted"/>
<reference evidence="2 3" key="1">
    <citation type="submission" date="2021-06" db="EMBL/GenBank/DDBJ databases">
        <title>Complete genome of Haloferula helveola possessing various polysaccharide degrading enzymes.</title>
        <authorList>
            <person name="Takami H."/>
            <person name="Huang C."/>
            <person name="Hamasaki K."/>
        </authorList>
    </citation>
    <scope>NUCLEOTIDE SEQUENCE [LARGE SCALE GENOMIC DNA]</scope>
    <source>
        <strain evidence="2 3">CN-1</strain>
    </source>
</reference>